<sequence length="149" mass="16850">MKIKYLLLLMFALAIVACNDSKKVKLNTSETKEISLLDTLQLKLNQGNKWLVNPETQGGVEKMNTIIKAFKAGNNKDYNALGKKLAKQTSYIIKNCNMVGEPHDQLHVVLVPMLDEISTLKEAENNTEAEAVLTRLEDLIKDYFVHFKL</sequence>
<proteinExistence type="predicted"/>
<name>A0ABW5K1S5_9FLAO</name>
<gene>
    <name evidence="2" type="ORF">ACFSSB_05985</name>
</gene>
<feature type="signal peptide" evidence="1">
    <location>
        <begin position="1"/>
        <end position="17"/>
    </location>
</feature>
<evidence type="ECO:0000313" key="3">
    <source>
        <dbReference type="Proteomes" id="UP001597467"/>
    </source>
</evidence>
<feature type="chain" id="PRO_5046204882" description="Lipoprotein" evidence="1">
    <location>
        <begin position="18"/>
        <end position="149"/>
    </location>
</feature>
<keyword evidence="3" id="KW-1185">Reference proteome</keyword>
<dbReference type="RefSeq" id="WP_379902033.1">
    <property type="nucleotide sequence ID" value="NZ_JBHULM010000007.1"/>
</dbReference>
<dbReference type="PROSITE" id="PS51257">
    <property type="entry name" value="PROKAR_LIPOPROTEIN"/>
    <property type="match status" value="1"/>
</dbReference>
<evidence type="ECO:0000313" key="2">
    <source>
        <dbReference type="EMBL" id="MFD2541865.1"/>
    </source>
</evidence>
<accession>A0ABW5K1S5</accession>
<evidence type="ECO:0000256" key="1">
    <source>
        <dbReference type="SAM" id="SignalP"/>
    </source>
</evidence>
<organism evidence="2 3">
    <name type="scientific">Lacinutrix gracilariae</name>
    <dbReference type="NCBI Taxonomy" id="1747198"/>
    <lineage>
        <taxon>Bacteria</taxon>
        <taxon>Pseudomonadati</taxon>
        <taxon>Bacteroidota</taxon>
        <taxon>Flavobacteriia</taxon>
        <taxon>Flavobacteriales</taxon>
        <taxon>Flavobacteriaceae</taxon>
        <taxon>Lacinutrix</taxon>
    </lineage>
</organism>
<protein>
    <recommendedName>
        <fullName evidence="4">Lipoprotein</fullName>
    </recommendedName>
</protein>
<evidence type="ECO:0008006" key="4">
    <source>
        <dbReference type="Google" id="ProtNLM"/>
    </source>
</evidence>
<dbReference type="Proteomes" id="UP001597467">
    <property type="component" value="Unassembled WGS sequence"/>
</dbReference>
<comment type="caution">
    <text evidence="2">The sequence shown here is derived from an EMBL/GenBank/DDBJ whole genome shotgun (WGS) entry which is preliminary data.</text>
</comment>
<reference evidence="3" key="1">
    <citation type="journal article" date="2019" name="Int. J. Syst. Evol. Microbiol.">
        <title>The Global Catalogue of Microorganisms (GCM) 10K type strain sequencing project: providing services to taxonomists for standard genome sequencing and annotation.</title>
        <authorList>
            <consortium name="The Broad Institute Genomics Platform"/>
            <consortium name="The Broad Institute Genome Sequencing Center for Infectious Disease"/>
            <person name="Wu L."/>
            <person name="Ma J."/>
        </authorList>
    </citation>
    <scope>NUCLEOTIDE SEQUENCE [LARGE SCALE GENOMIC DNA]</scope>
    <source>
        <strain evidence="3">KCTC 42808</strain>
    </source>
</reference>
<keyword evidence="1" id="KW-0732">Signal</keyword>
<dbReference type="EMBL" id="JBHULM010000007">
    <property type="protein sequence ID" value="MFD2541865.1"/>
    <property type="molecule type" value="Genomic_DNA"/>
</dbReference>